<keyword evidence="2" id="KW-1185">Reference proteome</keyword>
<gene>
    <name evidence="1" type="ORF">L2E82_01832</name>
</gene>
<evidence type="ECO:0000313" key="2">
    <source>
        <dbReference type="Proteomes" id="UP001055811"/>
    </source>
</evidence>
<proteinExistence type="predicted"/>
<reference evidence="2" key="1">
    <citation type="journal article" date="2022" name="Mol. Ecol. Resour.">
        <title>The genomes of chicory, endive, great burdock and yacon provide insights into Asteraceae palaeo-polyploidization history and plant inulin production.</title>
        <authorList>
            <person name="Fan W."/>
            <person name="Wang S."/>
            <person name="Wang H."/>
            <person name="Wang A."/>
            <person name="Jiang F."/>
            <person name="Liu H."/>
            <person name="Zhao H."/>
            <person name="Xu D."/>
            <person name="Zhang Y."/>
        </authorList>
    </citation>
    <scope>NUCLEOTIDE SEQUENCE [LARGE SCALE GENOMIC DNA]</scope>
    <source>
        <strain evidence="2">cv. Punajuju</strain>
    </source>
</reference>
<name>A0ACB9GZZ6_CICIN</name>
<dbReference type="EMBL" id="CM042009">
    <property type="protein sequence ID" value="KAI3789045.1"/>
    <property type="molecule type" value="Genomic_DNA"/>
</dbReference>
<comment type="caution">
    <text evidence="1">The sequence shown here is derived from an EMBL/GenBank/DDBJ whole genome shotgun (WGS) entry which is preliminary data.</text>
</comment>
<reference evidence="1 2" key="2">
    <citation type="journal article" date="2022" name="Mol. Ecol. Resour.">
        <title>The genomes of chicory, endive, great burdock and yacon provide insights into Asteraceae paleo-polyploidization history and plant inulin production.</title>
        <authorList>
            <person name="Fan W."/>
            <person name="Wang S."/>
            <person name="Wang H."/>
            <person name="Wang A."/>
            <person name="Jiang F."/>
            <person name="Liu H."/>
            <person name="Zhao H."/>
            <person name="Xu D."/>
            <person name="Zhang Y."/>
        </authorList>
    </citation>
    <scope>NUCLEOTIDE SEQUENCE [LARGE SCALE GENOMIC DNA]</scope>
    <source>
        <strain evidence="2">cv. Punajuju</strain>
        <tissue evidence="1">Leaves</tissue>
    </source>
</reference>
<protein>
    <submittedName>
        <fullName evidence="1">Uncharacterized protein</fullName>
    </submittedName>
</protein>
<organism evidence="1 2">
    <name type="scientific">Cichorium intybus</name>
    <name type="common">Chicory</name>
    <dbReference type="NCBI Taxonomy" id="13427"/>
    <lineage>
        <taxon>Eukaryota</taxon>
        <taxon>Viridiplantae</taxon>
        <taxon>Streptophyta</taxon>
        <taxon>Embryophyta</taxon>
        <taxon>Tracheophyta</taxon>
        <taxon>Spermatophyta</taxon>
        <taxon>Magnoliopsida</taxon>
        <taxon>eudicotyledons</taxon>
        <taxon>Gunneridae</taxon>
        <taxon>Pentapetalae</taxon>
        <taxon>asterids</taxon>
        <taxon>campanulids</taxon>
        <taxon>Asterales</taxon>
        <taxon>Asteraceae</taxon>
        <taxon>Cichorioideae</taxon>
        <taxon>Cichorieae</taxon>
        <taxon>Cichoriinae</taxon>
        <taxon>Cichorium</taxon>
    </lineage>
</organism>
<sequence>MKEHELTNSSLVEIVIRCIATPDPLKGELKSTGVGCNIKHRNKNSYLGITTTLGNTFPSLEASFSTTTEPDAHFSHPPPQPPQLRRSYLTRKLQFDATECCVASGAVDGVSSAWLPRVFVKRSCLESEFSEQIASDCTNYLSGFRIHKGISFLFQLNRIYLMAIVPGGSTWVARWGVQPQLLSRASSTSKSFVHLPNFSVNTGELASTCSAFCSQGSFHALYNVGRSGKSHHRRGGRFIVRAESDYYSVLGVSKNASKAEIKSAYRKLARSYHPDVNKEPGAEQKFKDISNAYEVLSDDEKRSIYDRYGEAGLKGAGVGTGDFSNPFDLFESLFDGLGGMGGMGGMGGGRNSRNRATQGEDQGYNLVLNFKEAIFGIEKEIEVTRLESCATCNGSGAKPGTTASKCTTCGGQGQVISSARTPLGVFQQVMTCSSCNGSGEISTPCNTCSGDGRVRKSKRISLKVPAGVDSGSRLRVRSEGNAGRKGGPAGDLFVMIDVLPDPVLKRDDTNILYTCKITYIDAILGTTTKVPTVDGMVDLKIPAGTQPGTTLVMAKKGVPVLNKSNMRGDQLVRVQVEIPKRLSGEERKLIEELSNLKKGKVPNTSGI</sequence>
<evidence type="ECO:0000313" key="1">
    <source>
        <dbReference type="EMBL" id="KAI3789045.1"/>
    </source>
</evidence>
<dbReference type="Proteomes" id="UP001055811">
    <property type="component" value="Linkage Group LG01"/>
</dbReference>
<accession>A0ACB9GZZ6</accession>